<dbReference type="STRING" id="914150.TQ33_1508"/>
<sequence length="496" mass="53229">MEFFVKSGSPEKQKTGCLIVGVFESRKLSAPAQQIDDISEGYINSIVKRGDMEGKFGQTLLLHSVPGTSCDRVLLVGCGKEREFDAIKYKKICGKVIKLLNETGATDAINSLPLLNVKGQELYSKVRFAVEAANDSLYVFDQLKSEKPETRRPLRKMTLFIESRGDLPEGEKAIKHATSITAGQSLTRDLANLPGNICNPTYLANKAEELAKEYSSITTNILDESELKEMGAGAFVSVSQGSDEPGKLICMEYNGGTKGDKPLVFVGKGITFDTGGISLKPGAKMDEMKFDMGGAASVFGLIKSVAEMGLPINVIGVVAAAENMPSGNASRPGDVVTSLSGQTIEILNTDAEGRLVLCDALTYIDKYDPEIVIDVATLTGAVIVALGHEASGVMSNNNALANEIETASEMATDRVWRLPIWDEYHEQLKSNVADFTNLGGMPAGSITAGCFLAKFTKKYRWAHIDIAGTAWKSGAEKGATGRPVPLLSQIVINRAK</sequence>
<keyword evidence="12" id="KW-1185">Reference proteome</keyword>
<dbReference type="PROSITE" id="PS00631">
    <property type="entry name" value="CYTOSOL_AP"/>
    <property type="match status" value="1"/>
</dbReference>
<dbReference type="NCBIfam" id="NF002077">
    <property type="entry name" value="PRK00913.2-4"/>
    <property type="match status" value="1"/>
</dbReference>
<dbReference type="CDD" id="cd00433">
    <property type="entry name" value="Peptidase_M17"/>
    <property type="match status" value="1"/>
</dbReference>
<reference evidence="11 12" key="1">
    <citation type="submission" date="2015-02" db="EMBL/GenBank/DDBJ databases">
        <title>Complete genome sequence of Kangiella geojedonensis strain YCS-5T.</title>
        <authorList>
            <person name="Kim K.M."/>
        </authorList>
    </citation>
    <scope>NUCLEOTIDE SEQUENCE [LARGE SCALE GENOMIC DNA]</scope>
    <source>
        <strain evidence="11 12">YCS-5</strain>
    </source>
</reference>
<keyword evidence="8 9" id="KW-0464">Manganese</keyword>
<dbReference type="Pfam" id="PF00883">
    <property type="entry name" value="Peptidase_M17"/>
    <property type="match status" value="1"/>
</dbReference>
<dbReference type="InterPro" id="IPR011356">
    <property type="entry name" value="Leucine_aapep/pepB"/>
</dbReference>
<dbReference type="EMBL" id="CP010975">
    <property type="protein sequence ID" value="AKE52455.1"/>
    <property type="molecule type" value="Genomic_DNA"/>
</dbReference>
<feature type="active site" evidence="9">
    <location>
        <position position="280"/>
    </location>
</feature>
<dbReference type="SUPFAM" id="SSF53187">
    <property type="entry name" value="Zn-dependent exopeptidases"/>
    <property type="match status" value="1"/>
</dbReference>
<comment type="catalytic activity">
    <reaction evidence="2 9">
        <text>Release of an N-terminal amino acid, preferentially leucine, but not glutamic or aspartic acids.</text>
        <dbReference type="EC" id="3.4.11.10"/>
    </reaction>
</comment>
<comment type="cofactor">
    <cofactor evidence="9">
        <name>Mn(2+)</name>
        <dbReference type="ChEBI" id="CHEBI:29035"/>
    </cofactor>
    <text evidence="9">Binds 2 manganese ions per subunit.</text>
</comment>
<evidence type="ECO:0000256" key="5">
    <source>
        <dbReference type="ARBA" id="ARBA00022670"/>
    </source>
</evidence>
<dbReference type="PATRIC" id="fig|914150.5.peg.1527"/>
<feature type="binding site" evidence="9">
    <location>
        <position position="268"/>
    </location>
    <ligand>
        <name>Mn(2+)</name>
        <dbReference type="ChEBI" id="CHEBI:29035"/>
        <label>2</label>
    </ligand>
</feature>
<dbReference type="SUPFAM" id="SSF52949">
    <property type="entry name" value="Macro domain-like"/>
    <property type="match status" value="1"/>
</dbReference>
<dbReference type="EC" id="3.4.11.10" evidence="9"/>
<dbReference type="PANTHER" id="PTHR11963">
    <property type="entry name" value="LEUCINE AMINOPEPTIDASE-RELATED"/>
    <property type="match status" value="1"/>
</dbReference>
<comment type="similarity">
    <text evidence="3 9">Belongs to the peptidase M17 family.</text>
</comment>
<feature type="binding site" evidence="9">
    <location>
        <position position="273"/>
    </location>
    <ligand>
        <name>Mn(2+)</name>
        <dbReference type="ChEBI" id="CHEBI:29035"/>
        <label>2</label>
    </ligand>
</feature>
<dbReference type="KEGG" id="kge:TQ33_1508"/>
<evidence type="ECO:0000256" key="7">
    <source>
        <dbReference type="ARBA" id="ARBA00022801"/>
    </source>
</evidence>
<accession>A0A0F6TR18</accession>
<keyword evidence="7 9" id="KW-0378">Hydrolase</keyword>
<dbReference type="Proteomes" id="UP000034071">
    <property type="component" value="Chromosome"/>
</dbReference>
<dbReference type="Gene3D" id="3.40.630.10">
    <property type="entry name" value="Zn peptidases"/>
    <property type="match status" value="1"/>
</dbReference>
<comment type="subcellular location">
    <subcellularLocation>
        <location evidence="9">Cytoplasm</location>
    </subcellularLocation>
</comment>
<dbReference type="HAMAP" id="MF_00181">
    <property type="entry name" value="Cytosol_peptidase_M17"/>
    <property type="match status" value="1"/>
</dbReference>
<proteinExistence type="inferred from homology"/>
<evidence type="ECO:0000256" key="2">
    <source>
        <dbReference type="ARBA" id="ARBA00000967"/>
    </source>
</evidence>
<evidence type="ECO:0000256" key="8">
    <source>
        <dbReference type="ARBA" id="ARBA00023211"/>
    </source>
</evidence>
<dbReference type="InterPro" id="IPR008283">
    <property type="entry name" value="Peptidase_M17_N"/>
</dbReference>
<keyword evidence="4 9" id="KW-0031">Aminopeptidase</keyword>
<gene>
    <name evidence="9" type="primary">pepA</name>
    <name evidence="11" type="ORF">TQ33_1508</name>
</gene>
<feature type="domain" description="Cytosol aminopeptidase" evidence="10">
    <location>
        <begin position="348"/>
        <end position="355"/>
    </location>
</feature>
<evidence type="ECO:0000313" key="12">
    <source>
        <dbReference type="Proteomes" id="UP000034071"/>
    </source>
</evidence>
<dbReference type="InterPro" id="IPR043472">
    <property type="entry name" value="Macro_dom-like"/>
</dbReference>
<dbReference type="InterPro" id="IPR023042">
    <property type="entry name" value="Peptidase_M17_leu_NH2_pept"/>
</dbReference>
<evidence type="ECO:0000259" key="10">
    <source>
        <dbReference type="PROSITE" id="PS00631"/>
    </source>
</evidence>
<dbReference type="PRINTS" id="PR00481">
    <property type="entry name" value="LAMNOPPTDASE"/>
</dbReference>
<keyword evidence="6 9" id="KW-0479">Metal-binding</keyword>
<dbReference type="GO" id="GO:0005737">
    <property type="term" value="C:cytoplasm"/>
    <property type="evidence" value="ECO:0007669"/>
    <property type="project" value="UniProtKB-SubCell"/>
</dbReference>
<dbReference type="GO" id="GO:0030145">
    <property type="term" value="F:manganese ion binding"/>
    <property type="evidence" value="ECO:0007669"/>
    <property type="project" value="UniProtKB-UniRule"/>
</dbReference>
<dbReference type="FunFam" id="3.40.630.10:FF:000004">
    <property type="entry name" value="Probable cytosol aminopeptidase"/>
    <property type="match status" value="1"/>
</dbReference>
<evidence type="ECO:0000256" key="6">
    <source>
        <dbReference type="ARBA" id="ARBA00022723"/>
    </source>
</evidence>
<dbReference type="OrthoDB" id="9809354at2"/>
<feature type="binding site" evidence="9">
    <location>
        <position position="352"/>
    </location>
    <ligand>
        <name>Mn(2+)</name>
        <dbReference type="ChEBI" id="CHEBI:29035"/>
        <label>2</label>
    </ligand>
</feature>
<comment type="catalytic activity">
    <reaction evidence="1 9">
        <text>Release of an N-terminal amino acid, Xaa-|-Yaa-, in which Xaa is preferably Leu, but may be other amino acids including Pro although not Arg or Lys, and Yaa may be Pro. Amino acid amides and methyl esters are also readily hydrolyzed, but rates on arylamides are exceedingly low.</text>
        <dbReference type="EC" id="3.4.11.1"/>
    </reaction>
</comment>
<dbReference type="AlphaFoldDB" id="A0A0F6TR18"/>
<dbReference type="GO" id="GO:0070006">
    <property type="term" value="F:metalloaminopeptidase activity"/>
    <property type="evidence" value="ECO:0007669"/>
    <property type="project" value="InterPro"/>
</dbReference>
<feature type="active site" evidence="9">
    <location>
        <position position="354"/>
    </location>
</feature>
<dbReference type="Gene3D" id="3.40.220.10">
    <property type="entry name" value="Leucine Aminopeptidase, subunit E, domain 1"/>
    <property type="match status" value="1"/>
</dbReference>
<evidence type="ECO:0000256" key="1">
    <source>
        <dbReference type="ARBA" id="ARBA00000135"/>
    </source>
</evidence>
<keyword evidence="5 9" id="KW-0645">Protease</keyword>
<organism evidence="11 12">
    <name type="scientific">Kangiella geojedonensis</name>
    <dbReference type="NCBI Taxonomy" id="914150"/>
    <lineage>
        <taxon>Bacteria</taxon>
        <taxon>Pseudomonadati</taxon>
        <taxon>Pseudomonadota</taxon>
        <taxon>Gammaproteobacteria</taxon>
        <taxon>Kangiellales</taxon>
        <taxon>Kangiellaceae</taxon>
        <taxon>Kangiella</taxon>
    </lineage>
</organism>
<keyword evidence="9" id="KW-0963">Cytoplasm</keyword>
<feature type="binding site" evidence="9">
    <location>
        <position position="273"/>
    </location>
    <ligand>
        <name>Mn(2+)</name>
        <dbReference type="ChEBI" id="CHEBI:29035"/>
        <label>1</label>
    </ligand>
</feature>
<feature type="binding site" evidence="9">
    <location>
        <position position="352"/>
    </location>
    <ligand>
        <name>Mn(2+)</name>
        <dbReference type="ChEBI" id="CHEBI:29035"/>
        <label>1</label>
    </ligand>
</feature>
<comment type="function">
    <text evidence="9">Presumably involved in the processing and regular turnover of intracellular proteins. Catalyzes the removal of unsubstituted N-terminal amino acids from various peptides.</text>
</comment>
<dbReference type="PANTHER" id="PTHR11963:SF23">
    <property type="entry name" value="CYTOSOL AMINOPEPTIDASE"/>
    <property type="match status" value="1"/>
</dbReference>
<dbReference type="RefSeq" id="WP_046561521.1">
    <property type="nucleotide sequence ID" value="NZ_CP010975.1"/>
</dbReference>
<dbReference type="EC" id="3.4.11.1" evidence="9"/>
<dbReference type="InterPro" id="IPR000819">
    <property type="entry name" value="Peptidase_M17_C"/>
</dbReference>
<dbReference type="Pfam" id="PF02789">
    <property type="entry name" value="Peptidase_M17_N"/>
    <property type="match status" value="1"/>
</dbReference>
<name>A0A0F6TR18_9GAMM</name>
<dbReference type="GO" id="GO:0006508">
    <property type="term" value="P:proteolysis"/>
    <property type="evidence" value="ECO:0007669"/>
    <property type="project" value="UniProtKB-KW"/>
</dbReference>
<evidence type="ECO:0000256" key="3">
    <source>
        <dbReference type="ARBA" id="ARBA00009528"/>
    </source>
</evidence>
<feature type="binding site" evidence="9">
    <location>
        <position position="291"/>
    </location>
    <ligand>
        <name>Mn(2+)</name>
        <dbReference type="ChEBI" id="CHEBI:29035"/>
        <label>2</label>
    </ligand>
</feature>
<dbReference type="HOGENOM" id="CLU_013734_2_2_6"/>
<feature type="binding site" evidence="9">
    <location>
        <position position="350"/>
    </location>
    <ligand>
        <name>Mn(2+)</name>
        <dbReference type="ChEBI" id="CHEBI:29035"/>
        <label>1</label>
    </ligand>
</feature>
<dbReference type="NCBIfam" id="NF002073">
    <property type="entry name" value="PRK00913.1-2"/>
    <property type="match status" value="1"/>
</dbReference>
<protein>
    <recommendedName>
        <fullName evidence="9">Probable cytosol aminopeptidase</fullName>
        <ecNumber evidence="9">3.4.11.1</ecNumber>
    </recommendedName>
    <alternativeName>
        <fullName evidence="9">Leucine aminopeptidase</fullName>
        <shortName evidence="9">LAP</shortName>
        <ecNumber evidence="9">3.4.11.10</ecNumber>
    </alternativeName>
    <alternativeName>
        <fullName evidence="9">Leucyl aminopeptidase</fullName>
    </alternativeName>
</protein>
<dbReference type="NCBIfam" id="NF002074">
    <property type="entry name" value="PRK00913.1-4"/>
    <property type="match status" value="1"/>
</dbReference>
<evidence type="ECO:0000256" key="4">
    <source>
        <dbReference type="ARBA" id="ARBA00022438"/>
    </source>
</evidence>
<evidence type="ECO:0000256" key="9">
    <source>
        <dbReference type="HAMAP-Rule" id="MF_00181"/>
    </source>
</evidence>
<evidence type="ECO:0000313" key="11">
    <source>
        <dbReference type="EMBL" id="AKE52455.1"/>
    </source>
</evidence>